<evidence type="ECO:0000313" key="2">
    <source>
        <dbReference type="EMBL" id="HIR57477.1"/>
    </source>
</evidence>
<reference evidence="2" key="1">
    <citation type="submission" date="2020-10" db="EMBL/GenBank/DDBJ databases">
        <authorList>
            <person name="Gilroy R."/>
        </authorList>
    </citation>
    <scope>NUCLEOTIDE SEQUENCE</scope>
    <source>
        <strain evidence="2">ChiSjej1B19-7085</strain>
    </source>
</reference>
<dbReference type="EMBL" id="DVHF01000083">
    <property type="protein sequence ID" value="HIR57477.1"/>
    <property type="molecule type" value="Genomic_DNA"/>
</dbReference>
<reference evidence="2" key="2">
    <citation type="journal article" date="2021" name="PeerJ">
        <title>Extensive microbial diversity within the chicken gut microbiome revealed by metagenomics and culture.</title>
        <authorList>
            <person name="Gilroy R."/>
            <person name="Ravi A."/>
            <person name="Getino M."/>
            <person name="Pursley I."/>
            <person name="Horton D.L."/>
            <person name="Alikhan N.F."/>
            <person name="Baker D."/>
            <person name="Gharbi K."/>
            <person name="Hall N."/>
            <person name="Watson M."/>
            <person name="Adriaenssens E.M."/>
            <person name="Foster-Nyarko E."/>
            <person name="Jarju S."/>
            <person name="Secka A."/>
            <person name="Antonio M."/>
            <person name="Oren A."/>
            <person name="Chaudhuri R.R."/>
            <person name="La Ragione R."/>
            <person name="Hildebrand F."/>
            <person name="Pallen M.J."/>
        </authorList>
    </citation>
    <scope>NUCLEOTIDE SEQUENCE</scope>
    <source>
        <strain evidence="2">ChiSjej1B19-7085</strain>
    </source>
</reference>
<dbReference type="AlphaFoldDB" id="A0A9D1DR70"/>
<dbReference type="Pfam" id="PF14080">
    <property type="entry name" value="DUF4261"/>
    <property type="match status" value="1"/>
</dbReference>
<feature type="domain" description="DUF4261" evidence="1">
    <location>
        <begin position="514"/>
        <end position="587"/>
    </location>
</feature>
<name>A0A9D1DR70_9FIRM</name>
<dbReference type="InterPro" id="IPR025357">
    <property type="entry name" value="DUF4261"/>
</dbReference>
<comment type="caution">
    <text evidence="2">The sequence shown here is derived from an EMBL/GenBank/DDBJ whole genome shotgun (WGS) entry which is preliminary data.</text>
</comment>
<dbReference type="Proteomes" id="UP000886785">
    <property type="component" value="Unassembled WGS sequence"/>
</dbReference>
<proteinExistence type="predicted"/>
<evidence type="ECO:0000259" key="1">
    <source>
        <dbReference type="Pfam" id="PF14080"/>
    </source>
</evidence>
<sequence length="598" mass="67671">METLLTQEIIDQLDACEDNFSSYAYRQLQILFDFISGSVDAGRFSEEDAHHDLEIALRIAYSCNNIDDYEHYYMAAEWLAPVEDLAHGCGVWYYRYANALMYCGEPEKARDYLERGVQEDPEYPWAWLTLARLRSHFGDKAGALEANARGLALVPGDYEFTRQQTELEQGKTLEEMENHYINEEADRKLMEGLLTEERDEKLFAISGIVCNRPQLSENLAALEISGWVPNTPYCFGTIPHGTEGTQFTAMMNEAAFSKVSPVWLAELRSRIPDLDRQALEWLEHRFPDLPEDIRLGEIRLYRAHELQLSYSPASGGDGLSLPVSKDWSISDPGFWGDTWKLAVSAESRSLFTAILLLENPDWDWEQLCRDLKSDWGISCKLSEKQPNRLMFESDSLLGTLTLGNFPIPNGEAEQIAANNYLWSEAVETVGRHQANIVAAVFGKGAAPIDSGKLLVKLCASCCRQENVLGVYTSGTVFQPSFYLRSALVMRDGDLPVLDWIYFGLYRSDNGISGYTYGLENFGKREIEVLDSNTKPVELRDFLFNIAYYILDNDMEFHDGETIGFSEHQKLPITLSAGVAVDGMSFKISYRKKPVTKSK</sequence>
<accession>A0A9D1DR70</accession>
<gene>
    <name evidence="2" type="ORF">IAA54_07385</name>
</gene>
<dbReference type="Gene3D" id="1.25.40.10">
    <property type="entry name" value="Tetratricopeptide repeat domain"/>
    <property type="match status" value="1"/>
</dbReference>
<dbReference type="SUPFAM" id="SSF48452">
    <property type="entry name" value="TPR-like"/>
    <property type="match status" value="1"/>
</dbReference>
<evidence type="ECO:0000313" key="3">
    <source>
        <dbReference type="Proteomes" id="UP000886785"/>
    </source>
</evidence>
<dbReference type="InterPro" id="IPR011990">
    <property type="entry name" value="TPR-like_helical_dom_sf"/>
</dbReference>
<dbReference type="Pfam" id="PF13428">
    <property type="entry name" value="TPR_14"/>
    <property type="match status" value="1"/>
</dbReference>
<organism evidence="2 3">
    <name type="scientific">Candidatus Gallacutalibacter pullicola</name>
    <dbReference type="NCBI Taxonomy" id="2840830"/>
    <lineage>
        <taxon>Bacteria</taxon>
        <taxon>Bacillati</taxon>
        <taxon>Bacillota</taxon>
        <taxon>Clostridia</taxon>
        <taxon>Eubacteriales</taxon>
        <taxon>Candidatus Gallacutalibacter</taxon>
    </lineage>
</organism>
<protein>
    <submittedName>
        <fullName evidence="2">DUF4261 domain-containing protein</fullName>
    </submittedName>
</protein>